<dbReference type="PROSITE" id="PS00226">
    <property type="entry name" value="IF_ROD_1"/>
    <property type="match status" value="1"/>
</dbReference>
<feature type="non-terminal residue" evidence="12">
    <location>
        <position position="1"/>
    </location>
</feature>
<evidence type="ECO:0000259" key="11">
    <source>
        <dbReference type="PROSITE" id="PS51842"/>
    </source>
</evidence>
<dbReference type="Gene3D" id="3.90.740.10">
    <property type="entry name" value="Valyl/Leucyl/Isoleucyl-tRNA synthetase, editing domain"/>
    <property type="match status" value="1"/>
</dbReference>
<feature type="region of interest" description="Disordered" evidence="10">
    <location>
        <begin position="232"/>
        <end position="258"/>
    </location>
</feature>
<dbReference type="SMART" id="SM01391">
    <property type="entry name" value="Filament"/>
    <property type="match status" value="1"/>
</dbReference>
<evidence type="ECO:0000256" key="9">
    <source>
        <dbReference type="SAM" id="Coils"/>
    </source>
</evidence>
<evidence type="ECO:0000256" key="10">
    <source>
        <dbReference type="SAM" id="MobiDB-lite"/>
    </source>
</evidence>
<dbReference type="InterPro" id="IPR009008">
    <property type="entry name" value="Val/Leu/Ile-tRNA-synth_edit"/>
</dbReference>
<dbReference type="SUPFAM" id="SSF50677">
    <property type="entry name" value="ValRS/IleRS/LeuRS editing domain"/>
    <property type="match status" value="1"/>
</dbReference>
<keyword evidence="6 9" id="KW-0175">Coiled coil</keyword>
<dbReference type="InterPro" id="IPR050405">
    <property type="entry name" value="Intermediate_filament"/>
</dbReference>
<dbReference type="InterPro" id="IPR018039">
    <property type="entry name" value="IF_conserved"/>
</dbReference>
<evidence type="ECO:0000256" key="7">
    <source>
        <dbReference type="ARBA" id="ARBA00023146"/>
    </source>
</evidence>
<dbReference type="Gene3D" id="1.20.5.500">
    <property type="entry name" value="Single helix bin"/>
    <property type="match status" value="1"/>
</dbReference>
<dbReference type="InterPro" id="IPR039008">
    <property type="entry name" value="IF_rod_dom"/>
</dbReference>
<dbReference type="SUPFAM" id="SSF64593">
    <property type="entry name" value="Intermediate filament protein, coiled coil region"/>
    <property type="match status" value="2"/>
</dbReference>
<sequence length="594" mass="67894">EYEIDKTLGIKGPEDVAKMGIAEYNKQCRSIVMRYSHEWEDVQDPSVIVNFPLVESENVSLIAWTTTPWTLPSNLALCVNPELLYVQVKDNATERTYIMMEARLGALFKSESEYSVLDKVLLKLKSLLKGICSFCVLVTSKPHILSVSDHKGHMGLVVTDNYVKEEEGTGVVHQAPYFGAVSNMESKELQSQRGSRKEARAQFVFQIEQETQYLTNMRASSYTQKSLQVSSSAGRVRVQSPSPSRCRGSSYDRRGRSGYRGTAVELGTEIHQHHANEKEEMQELNVKFAGYIAKVQALEQRNSALQAELAALQDRYKGSPSGISEEYELKFKEVRELIETLTNEKGAADIERGYIEEEVEVWRLKLEEELALKEEAEMILREFRQDVDSATLQKAELEKRIEQLVAEIEFLKKLHDEEVADLMKQIEDSKITAEMDGDRPDLAAYLRNMRAEIEAVAARNVQEAEKWYKSKFDTLKEHAGKHEEHMKIMKEEITTFHNQVSDLQNQIDALRARNAALEQQLEEMEISHMDKVGGLESIIAQLEAQLCETKLEMTKYLQDYQELLHIKLKLDAEIATYRKLLEGEEQRLGIAKDN</sequence>
<evidence type="ECO:0000313" key="13">
    <source>
        <dbReference type="Proteomes" id="UP001434883"/>
    </source>
</evidence>
<organism evidence="12 13">
    <name type="scientific">Xenoophorus captivus</name>
    <dbReference type="NCBI Taxonomy" id="1517983"/>
    <lineage>
        <taxon>Eukaryota</taxon>
        <taxon>Metazoa</taxon>
        <taxon>Chordata</taxon>
        <taxon>Craniata</taxon>
        <taxon>Vertebrata</taxon>
        <taxon>Euteleostomi</taxon>
        <taxon>Actinopterygii</taxon>
        <taxon>Neopterygii</taxon>
        <taxon>Teleostei</taxon>
        <taxon>Neoteleostei</taxon>
        <taxon>Acanthomorphata</taxon>
        <taxon>Ovalentaria</taxon>
        <taxon>Atherinomorphae</taxon>
        <taxon>Cyprinodontiformes</taxon>
        <taxon>Goodeidae</taxon>
        <taxon>Xenoophorus</taxon>
    </lineage>
</organism>
<keyword evidence="3 8" id="KW-0403">Intermediate filament</keyword>
<reference evidence="12 13" key="1">
    <citation type="submission" date="2021-06" db="EMBL/GenBank/DDBJ databases">
        <authorList>
            <person name="Palmer J.M."/>
        </authorList>
    </citation>
    <scope>NUCLEOTIDE SEQUENCE [LARGE SCALE GENOMIC DNA]</scope>
    <source>
        <strain evidence="12 13">XC_2019</strain>
        <tissue evidence="12">Muscle</tissue>
    </source>
</reference>
<keyword evidence="2" id="KW-0547">Nucleotide-binding</keyword>
<proteinExistence type="inferred from homology"/>
<dbReference type="PANTHER" id="PTHR45652:SF23">
    <property type="entry name" value="VIMENTIN-RELATED"/>
    <property type="match status" value="1"/>
</dbReference>
<protein>
    <recommendedName>
        <fullName evidence="11">IF rod domain-containing protein</fullName>
    </recommendedName>
</protein>
<accession>A0ABV0QKX5</accession>
<feature type="coiled-coil region" evidence="9">
    <location>
        <begin position="446"/>
        <end position="527"/>
    </location>
</feature>
<keyword evidence="7" id="KW-0030">Aminoacyl-tRNA synthetase</keyword>
<dbReference type="Proteomes" id="UP001434883">
    <property type="component" value="Unassembled WGS sequence"/>
</dbReference>
<comment type="caution">
    <text evidence="12">The sequence shown here is derived from an EMBL/GenBank/DDBJ whole genome shotgun (WGS) entry which is preliminary data.</text>
</comment>
<evidence type="ECO:0000256" key="4">
    <source>
        <dbReference type="ARBA" id="ARBA00022840"/>
    </source>
</evidence>
<feature type="compositionally biased region" description="Polar residues" evidence="10">
    <location>
        <begin position="232"/>
        <end position="243"/>
    </location>
</feature>
<dbReference type="Gene3D" id="1.20.5.170">
    <property type="match status" value="1"/>
</dbReference>
<evidence type="ECO:0000256" key="8">
    <source>
        <dbReference type="RuleBase" id="RU000685"/>
    </source>
</evidence>
<comment type="similarity">
    <text evidence="8">Belongs to the intermediate filament family.</text>
</comment>
<gene>
    <name evidence="12" type="ORF">XENOCAPTIV_028192</name>
</gene>
<feature type="domain" description="IF rod" evidence="11">
    <location>
        <begin position="277"/>
        <end position="588"/>
    </location>
</feature>
<dbReference type="PANTHER" id="PTHR45652">
    <property type="entry name" value="GLIAL FIBRILLARY ACIDIC PROTEIN"/>
    <property type="match status" value="1"/>
</dbReference>
<evidence type="ECO:0000313" key="12">
    <source>
        <dbReference type="EMBL" id="MEQ2196449.1"/>
    </source>
</evidence>
<dbReference type="PROSITE" id="PS51842">
    <property type="entry name" value="IF_ROD_2"/>
    <property type="match status" value="1"/>
</dbReference>
<keyword evidence="5" id="KW-0648">Protein biosynthesis</keyword>
<feature type="coiled-coil region" evidence="9">
    <location>
        <begin position="281"/>
        <end position="421"/>
    </location>
</feature>
<keyword evidence="1" id="KW-0436">Ligase</keyword>
<name>A0ABV0QKX5_9TELE</name>
<evidence type="ECO:0000256" key="5">
    <source>
        <dbReference type="ARBA" id="ARBA00022917"/>
    </source>
</evidence>
<keyword evidence="4" id="KW-0067">ATP-binding</keyword>
<evidence type="ECO:0000256" key="1">
    <source>
        <dbReference type="ARBA" id="ARBA00022598"/>
    </source>
</evidence>
<evidence type="ECO:0000256" key="6">
    <source>
        <dbReference type="ARBA" id="ARBA00023054"/>
    </source>
</evidence>
<evidence type="ECO:0000256" key="3">
    <source>
        <dbReference type="ARBA" id="ARBA00022754"/>
    </source>
</evidence>
<evidence type="ECO:0000256" key="2">
    <source>
        <dbReference type="ARBA" id="ARBA00022741"/>
    </source>
</evidence>
<dbReference type="Gene3D" id="1.20.5.1160">
    <property type="entry name" value="Vasodilator-stimulated phosphoprotein"/>
    <property type="match status" value="1"/>
</dbReference>
<keyword evidence="13" id="KW-1185">Reference proteome</keyword>
<dbReference type="Pfam" id="PF00038">
    <property type="entry name" value="Filament"/>
    <property type="match status" value="1"/>
</dbReference>
<dbReference type="EMBL" id="JAHRIN010016881">
    <property type="protein sequence ID" value="MEQ2196449.1"/>
    <property type="molecule type" value="Genomic_DNA"/>
</dbReference>